<feature type="domain" description="YetF C-terminal" evidence="8">
    <location>
        <begin position="85"/>
        <end position="216"/>
    </location>
</feature>
<evidence type="ECO:0000256" key="6">
    <source>
        <dbReference type="ARBA" id="ARBA00023136"/>
    </source>
</evidence>
<gene>
    <name evidence="9" type="ORF">JFN88_06420</name>
</gene>
<dbReference type="PANTHER" id="PTHR34582:SF6">
    <property type="entry name" value="UPF0702 TRANSMEMBRANE PROTEIN YCAP"/>
    <property type="match status" value="1"/>
</dbReference>
<proteinExistence type="inferred from homology"/>
<reference evidence="9" key="1">
    <citation type="submission" date="2020-12" db="EMBL/GenBank/DDBJ databases">
        <authorList>
            <person name="Huq M.A."/>
        </authorList>
    </citation>
    <scope>NUCLEOTIDE SEQUENCE</scope>
    <source>
        <strain evidence="9">MAHUQ-46</strain>
    </source>
</reference>
<feature type="transmembrane region" description="Helical" evidence="7">
    <location>
        <begin position="62"/>
        <end position="84"/>
    </location>
</feature>
<feature type="transmembrane region" description="Helical" evidence="7">
    <location>
        <begin position="36"/>
        <end position="56"/>
    </location>
</feature>
<evidence type="ECO:0000313" key="10">
    <source>
        <dbReference type="Proteomes" id="UP000640274"/>
    </source>
</evidence>
<dbReference type="PANTHER" id="PTHR34582">
    <property type="entry name" value="UPF0702 TRANSMEMBRANE PROTEIN YCAP"/>
    <property type="match status" value="1"/>
</dbReference>
<evidence type="ECO:0000256" key="4">
    <source>
        <dbReference type="ARBA" id="ARBA00022692"/>
    </source>
</evidence>
<comment type="subcellular location">
    <subcellularLocation>
        <location evidence="1">Cell membrane</location>
        <topology evidence="1">Multi-pass membrane protein</topology>
    </subcellularLocation>
</comment>
<keyword evidence="6 7" id="KW-0472">Membrane</keyword>
<name>A0A934MPK0_9BACL</name>
<organism evidence="9 10">
    <name type="scientific">Paenibacillus roseus</name>
    <dbReference type="NCBI Taxonomy" id="2798579"/>
    <lineage>
        <taxon>Bacteria</taxon>
        <taxon>Bacillati</taxon>
        <taxon>Bacillota</taxon>
        <taxon>Bacilli</taxon>
        <taxon>Bacillales</taxon>
        <taxon>Paenibacillaceae</taxon>
        <taxon>Paenibacillus</taxon>
    </lineage>
</organism>
<evidence type="ECO:0000256" key="5">
    <source>
        <dbReference type="ARBA" id="ARBA00022989"/>
    </source>
</evidence>
<dbReference type="EMBL" id="JAELUP010000016">
    <property type="protein sequence ID" value="MBJ6360953.1"/>
    <property type="molecule type" value="Genomic_DNA"/>
</dbReference>
<keyword evidence="4 7" id="KW-0812">Transmembrane</keyword>
<sequence>MEIWKDLGIVALRIATLFPLLLCVTLFMGRRSVGKLPVFDFLIILALGSVVGADIANPQIKHLPTAFAIVMIGLLQKLVAALSIRYRTFGRWTTFEPVVVIQDGKIMEENLRKQKYSVDTILQMLREKDIFNISAVTLAVLESNGRLSVLKNPSKTPVTPELLQLPPGEPDVAYPVILEGKFEQEAMAKLHVQQDWLANRLQEQGVFPEDVFLATLDGKRKLTITRYQENIELSPLRH</sequence>
<evidence type="ECO:0000256" key="1">
    <source>
        <dbReference type="ARBA" id="ARBA00004651"/>
    </source>
</evidence>
<dbReference type="RefSeq" id="WP_199018513.1">
    <property type="nucleotide sequence ID" value="NZ_JAELUP010000016.1"/>
</dbReference>
<dbReference type="InterPro" id="IPR023090">
    <property type="entry name" value="UPF0702_alpha/beta_dom_sf"/>
</dbReference>
<evidence type="ECO:0000256" key="7">
    <source>
        <dbReference type="SAM" id="Phobius"/>
    </source>
</evidence>
<dbReference type="Proteomes" id="UP000640274">
    <property type="component" value="Unassembled WGS sequence"/>
</dbReference>
<dbReference type="AlphaFoldDB" id="A0A934MPK0"/>
<dbReference type="GO" id="GO:0005886">
    <property type="term" value="C:plasma membrane"/>
    <property type="evidence" value="ECO:0007669"/>
    <property type="project" value="UniProtKB-SubCell"/>
</dbReference>
<keyword evidence="10" id="KW-1185">Reference proteome</keyword>
<feature type="transmembrane region" description="Helical" evidence="7">
    <location>
        <begin position="6"/>
        <end position="29"/>
    </location>
</feature>
<evidence type="ECO:0000256" key="3">
    <source>
        <dbReference type="ARBA" id="ARBA00022475"/>
    </source>
</evidence>
<comment type="caution">
    <text evidence="9">The sequence shown here is derived from an EMBL/GenBank/DDBJ whole genome shotgun (WGS) entry which is preliminary data.</text>
</comment>
<dbReference type="Pfam" id="PF04239">
    <property type="entry name" value="DUF421"/>
    <property type="match status" value="1"/>
</dbReference>
<evidence type="ECO:0000259" key="8">
    <source>
        <dbReference type="Pfam" id="PF04239"/>
    </source>
</evidence>
<protein>
    <submittedName>
        <fullName evidence="9">DUF421 domain-containing protein</fullName>
    </submittedName>
</protein>
<evidence type="ECO:0000313" key="9">
    <source>
        <dbReference type="EMBL" id="MBJ6360953.1"/>
    </source>
</evidence>
<comment type="similarity">
    <text evidence="2">Belongs to the UPF0702 family.</text>
</comment>
<dbReference type="Gene3D" id="3.30.240.20">
    <property type="entry name" value="bsu07140 like domains"/>
    <property type="match status" value="2"/>
</dbReference>
<keyword evidence="3" id="KW-1003">Cell membrane</keyword>
<accession>A0A934MPK0</accession>
<evidence type="ECO:0000256" key="2">
    <source>
        <dbReference type="ARBA" id="ARBA00006448"/>
    </source>
</evidence>
<keyword evidence="5 7" id="KW-1133">Transmembrane helix</keyword>
<dbReference type="InterPro" id="IPR007353">
    <property type="entry name" value="DUF421"/>
</dbReference>